<dbReference type="Proteomes" id="UP000192940">
    <property type="component" value="Chromosome I"/>
</dbReference>
<gene>
    <name evidence="6" type="ORF">SAMN05661091_0603</name>
</gene>
<keyword evidence="2 4" id="KW-0238">DNA-binding</keyword>
<dbReference type="Gene3D" id="1.10.357.10">
    <property type="entry name" value="Tetracycline Repressor, domain 2"/>
    <property type="match status" value="1"/>
</dbReference>
<reference evidence="7" key="1">
    <citation type="submission" date="2017-04" db="EMBL/GenBank/DDBJ databases">
        <authorList>
            <person name="Varghese N."/>
            <person name="Submissions S."/>
        </authorList>
    </citation>
    <scope>NUCLEOTIDE SEQUENCE [LARGE SCALE GENOMIC DNA]</scope>
    <source>
        <strain evidence="7">N3/975</strain>
    </source>
</reference>
<dbReference type="Pfam" id="PF00440">
    <property type="entry name" value="TetR_N"/>
    <property type="match status" value="1"/>
</dbReference>
<organism evidence="6 7">
    <name type="scientific">Paenibacillus uliginis N3/975</name>
    <dbReference type="NCBI Taxonomy" id="1313296"/>
    <lineage>
        <taxon>Bacteria</taxon>
        <taxon>Bacillati</taxon>
        <taxon>Bacillota</taxon>
        <taxon>Bacilli</taxon>
        <taxon>Bacillales</taxon>
        <taxon>Paenibacillaceae</taxon>
        <taxon>Paenibacillus</taxon>
    </lineage>
</organism>
<evidence type="ECO:0000259" key="5">
    <source>
        <dbReference type="PROSITE" id="PS50977"/>
    </source>
</evidence>
<dbReference type="RefSeq" id="WP_208917696.1">
    <property type="nucleotide sequence ID" value="NZ_LT840184.1"/>
</dbReference>
<dbReference type="GO" id="GO:0003677">
    <property type="term" value="F:DNA binding"/>
    <property type="evidence" value="ECO:0007669"/>
    <property type="project" value="UniProtKB-UniRule"/>
</dbReference>
<dbReference type="PANTHER" id="PTHR47506">
    <property type="entry name" value="TRANSCRIPTIONAL REGULATORY PROTEIN"/>
    <property type="match status" value="1"/>
</dbReference>
<dbReference type="Gene3D" id="1.10.10.60">
    <property type="entry name" value="Homeodomain-like"/>
    <property type="match status" value="1"/>
</dbReference>
<dbReference type="SUPFAM" id="SSF48498">
    <property type="entry name" value="Tetracyclin repressor-like, C-terminal domain"/>
    <property type="match status" value="1"/>
</dbReference>
<proteinExistence type="predicted"/>
<evidence type="ECO:0000256" key="3">
    <source>
        <dbReference type="ARBA" id="ARBA00023163"/>
    </source>
</evidence>
<keyword evidence="3" id="KW-0804">Transcription</keyword>
<dbReference type="EMBL" id="LT840184">
    <property type="protein sequence ID" value="SMF69733.1"/>
    <property type="molecule type" value="Genomic_DNA"/>
</dbReference>
<evidence type="ECO:0000256" key="1">
    <source>
        <dbReference type="ARBA" id="ARBA00023015"/>
    </source>
</evidence>
<sequence length="189" mass="22448">MNEEVIKEIAMKHFILYGYEGTKLAKIAEEAGIKKQSLYHYFKNKDELVLKMNEEAIEEEIEFLKRYFREKSTKPLNEILVTFLIDYKKRYLSNDNLSFMLLMAFMPPAHLCQVFQPSCRNYYSHLELLLERIFIEHKDVIRVSPEDAAVSFVMFMDGVVVQLFYETPEAFDKVLRISWDIYWRGLSCG</sequence>
<evidence type="ECO:0000256" key="2">
    <source>
        <dbReference type="ARBA" id="ARBA00023125"/>
    </source>
</evidence>
<dbReference type="InterPro" id="IPR036271">
    <property type="entry name" value="Tet_transcr_reg_TetR-rel_C_sf"/>
</dbReference>
<dbReference type="PROSITE" id="PS50977">
    <property type="entry name" value="HTH_TETR_2"/>
    <property type="match status" value="1"/>
</dbReference>
<dbReference type="InterPro" id="IPR009057">
    <property type="entry name" value="Homeodomain-like_sf"/>
</dbReference>
<feature type="domain" description="HTH tetR-type" evidence="5">
    <location>
        <begin position="1"/>
        <end position="60"/>
    </location>
</feature>
<name>A0A1X7GH18_9BACL</name>
<protein>
    <submittedName>
        <fullName evidence="6">Transcriptional regulator, TetR family</fullName>
    </submittedName>
</protein>
<keyword evidence="7" id="KW-1185">Reference proteome</keyword>
<dbReference type="InterPro" id="IPR001647">
    <property type="entry name" value="HTH_TetR"/>
</dbReference>
<evidence type="ECO:0000313" key="7">
    <source>
        <dbReference type="Proteomes" id="UP000192940"/>
    </source>
</evidence>
<dbReference type="STRING" id="1313296.SAMN05661091_0603"/>
<feature type="DNA-binding region" description="H-T-H motif" evidence="4">
    <location>
        <begin position="23"/>
        <end position="42"/>
    </location>
</feature>
<evidence type="ECO:0000256" key="4">
    <source>
        <dbReference type="PROSITE-ProRule" id="PRU00335"/>
    </source>
</evidence>
<accession>A0A1X7GH18</accession>
<keyword evidence="1" id="KW-0805">Transcription regulation</keyword>
<dbReference type="PANTHER" id="PTHR47506:SF6">
    <property type="entry name" value="HTH-TYPE TRANSCRIPTIONAL REPRESSOR NEMR"/>
    <property type="match status" value="1"/>
</dbReference>
<evidence type="ECO:0000313" key="6">
    <source>
        <dbReference type="EMBL" id="SMF69733.1"/>
    </source>
</evidence>
<dbReference type="AlphaFoldDB" id="A0A1X7GH18"/>
<dbReference type="SUPFAM" id="SSF46689">
    <property type="entry name" value="Homeodomain-like"/>
    <property type="match status" value="1"/>
</dbReference>
<dbReference type="PRINTS" id="PR00455">
    <property type="entry name" value="HTHTETR"/>
</dbReference>